<name>A0A4C1U0V2_EUMVA</name>
<feature type="transmembrane region" description="Helical" evidence="1">
    <location>
        <begin position="127"/>
        <end position="145"/>
    </location>
</feature>
<evidence type="ECO:0000313" key="3">
    <source>
        <dbReference type="EMBL" id="GBP19827.1"/>
    </source>
</evidence>
<protein>
    <submittedName>
        <fullName evidence="3">Uncharacterized protein</fullName>
    </submittedName>
</protein>
<sequence>MWKAFLVLAAASAALAAGGHAPRAGLALPKTSFGLRDYKRAIAAAVGALHRSRSRLALQFARAYNFTVSDVHLQMFPLTPSPTGSGSRADLPAPRCRVLACNRTPAAVSAARPAHTPPNRLRRFDCMTSLISVFIALFVLFYINFDYILKVEYLYVAVAHTM</sequence>
<gene>
    <name evidence="3" type="ORF">EVAR_75120_1</name>
</gene>
<dbReference type="AlphaFoldDB" id="A0A4C1U0V2"/>
<organism evidence="3 4">
    <name type="scientific">Eumeta variegata</name>
    <name type="common">Bagworm moth</name>
    <name type="synonym">Eumeta japonica</name>
    <dbReference type="NCBI Taxonomy" id="151549"/>
    <lineage>
        <taxon>Eukaryota</taxon>
        <taxon>Metazoa</taxon>
        <taxon>Ecdysozoa</taxon>
        <taxon>Arthropoda</taxon>
        <taxon>Hexapoda</taxon>
        <taxon>Insecta</taxon>
        <taxon>Pterygota</taxon>
        <taxon>Neoptera</taxon>
        <taxon>Endopterygota</taxon>
        <taxon>Lepidoptera</taxon>
        <taxon>Glossata</taxon>
        <taxon>Ditrysia</taxon>
        <taxon>Tineoidea</taxon>
        <taxon>Psychidae</taxon>
        <taxon>Oiketicinae</taxon>
        <taxon>Eumeta</taxon>
    </lineage>
</organism>
<evidence type="ECO:0000256" key="1">
    <source>
        <dbReference type="SAM" id="Phobius"/>
    </source>
</evidence>
<keyword evidence="2" id="KW-0732">Signal</keyword>
<feature type="signal peptide" evidence="2">
    <location>
        <begin position="1"/>
        <end position="16"/>
    </location>
</feature>
<keyword evidence="4" id="KW-1185">Reference proteome</keyword>
<keyword evidence="1" id="KW-0812">Transmembrane</keyword>
<dbReference type="OrthoDB" id="5984008at2759"/>
<keyword evidence="1" id="KW-0472">Membrane</keyword>
<evidence type="ECO:0000313" key="4">
    <source>
        <dbReference type="Proteomes" id="UP000299102"/>
    </source>
</evidence>
<reference evidence="3 4" key="1">
    <citation type="journal article" date="2019" name="Commun. Biol.">
        <title>The bagworm genome reveals a unique fibroin gene that provides high tensile strength.</title>
        <authorList>
            <person name="Kono N."/>
            <person name="Nakamura H."/>
            <person name="Ohtoshi R."/>
            <person name="Tomita M."/>
            <person name="Numata K."/>
            <person name="Arakawa K."/>
        </authorList>
    </citation>
    <scope>NUCLEOTIDE SEQUENCE [LARGE SCALE GENOMIC DNA]</scope>
</reference>
<proteinExistence type="predicted"/>
<dbReference type="STRING" id="151549.A0A4C1U0V2"/>
<dbReference type="Proteomes" id="UP000299102">
    <property type="component" value="Unassembled WGS sequence"/>
</dbReference>
<evidence type="ECO:0000256" key="2">
    <source>
        <dbReference type="SAM" id="SignalP"/>
    </source>
</evidence>
<feature type="chain" id="PRO_5020040134" evidence="2">
    <location>
        <begin position="17"/>
        <end position="162"/>
    </location>
</feature>
<keyword evidence="1" id="KW-1133">Transmembrane helix</keyword>
<dbReference type="EMBL" id="BGZK01000112">
    <property type="protein sequence ID" value="GBP19827.1"/>
    <property type="molecule type" value="Genomic_DNA"/>
</dbReference>
<comment type="caution">
    <text evidence="3">The sequence shown here is derived from an EMBL/GenBank/DDBJ whole genome shotgun (WGS) entry which is preliminary data.</text>
</comment>
<accession>A0A4C1U0V2</accession>